<evidence type="ECO:0000313" key="9">
    <source>
        <dbReference type="Proteomes" id="UP000295399"/>
    </source>
</evidence>
<dbReference type="InterPro" id="IPR002477">
    <property type="entry name" value="Peptidoglycan-bd-like"/>
</dbReference>
<keyword evidence="4" id="KW-0378">Hydrolase</keyword>
<dbReference type="CDD" id="cd06583">
    <property type="entry name" value="PGRP"/>
    <property type="match status" value="1"/>
</dbReference>
<organism evidence="8 9">
    <name type="scientific">Rhodothalassium salexigens DSM 2132</name>
    <dbReference type="NCBI Taxonomy" id="1188247"/>
    <lineage>
        <taxon>Bacteria</taxon>
        <taxon>Pseudomonadati</taxon>
        <taxon>Pseudomonadota</taxon>
        <taxon>Alphaproteobacteria</taxon>
        <taxon>Rhodothalassiales</taxon>
        <taxon>Rhodothalassiaceae</taxon>
        <taxon>Rhodothalassium</taxon>
    </lineage>
</organism>
<dbReference type="GO" id="GO:0009254">
    <property type="term" value="P:peptidoglycan turnover"/>
    <property type="evidence" value="ECO:0007669"/>
    <property type="project" value="TreeGrafter"/>
</dbReference>
<reference evidence="8 9" key="1">
    <citation type="submission" date="2019-03" db="EMBL/GenBank/DDBJ databases">
        <title>Genomic Encyclopedia of Type Strains, Phase IV (KMG-IV): sequencing the most valuable type-strain genomes for metagenomic binning, comparative biology and taxonomic classification.</title>
        <authorList>
            <person name="Goeker M."/>
        </authorList>
    </citation>
    <scope>NUCLEOTIDE SEQUENCE [LARGE SCALE GENOMIC DNA]</scope>
    <source>
        <strain evidence="8 9">DSM 2132</strain>
    </source>
</reference>
<dbReference type="PANTHER" id="PTHR30417">
    <property type="entry name" value="N-ACETYLMURAMOYL-L-ALANINE AMIDASE AMID"/>
    <property type="match status" value="1"/>
</dbReference>
<dbReference type="RefSeq" id="WP_132706446.1">
    <property type="nucleotide sequence ID" value="NZ_JACIGF010000001.1"/>
</dbReference>
<evidence type="ECO:0000256" key="4">
    <source>
        <dbReference type="ARBA" id="ARBA00022801"/>
    </source>
</evidence>
<dbReference type="GO" id="GO:0008745">
    <property type="term" value="F:N-acetylmuramoyl-L-alanine amidase activity"/>
    <property type="evidence" value="ECO:0007669"/>
    <property type="project" value="UniProtKB-EC"/>
</dbReference>
<dbReference type="Proteomes" id="UP000295399">
    <property type="component" value="Unassembled WGS sequence"/>
</dbReference>
<gene>
    <name evidence="8" type="ORF">EV659_10176</name>
</gene>
<dbReference type="SUPFAM" id="SSF55846">
    <property type="entry name" value="N-acetylmuramoyl-L-alanine amidase-like"/>
    <property type="match status" value="1"/>
</dbReference>
<dbReference type="Pfam" id="PF01510">
    <property type="entry name" value="Amidase_2"/>
    <property type="match status" value="1"/>
</dbReference>
<dbReference type="Gene3D" id="1.10.101.10">
    <property type="entry name" value="PGBD-like superfamily/PGBD"/>
    <property type="match status" value="1"/>
</dbReference>
<dbReference type="EC" id="3.5.1.28" evidence="3"/>
<dbReference type="Gene3D" id="3.40.80.10">
    <property type="entry name" value="Peptidoglycan recognition protein-like"/>
    <property type="match status" value="1"/>
</dbReference>
<dbReference type="SUPFAM" id="SSF47090">
    <property type="entry name" value="PGBD-like"/>
    <property type="match status" value="1"/>
</dbReference>
<dbReference type="FunCoup" id="A0A4R2PQV1">
    <property type="interactions" value="7"/>
</dbReference>
<evidence type="ECO:0000256" key="3">
    <source>
        <dbReference type="ARBA" id="ARBA00011901"/>
    </source>
</evidence>
<comment type="similarity">
    <text evidence="2">Belongs to the N-acetylmuramoyl-L-alanine amidase 2 family.</text>
</comment>
<accession>A0A4R2PQV1</accession>
<dbReference type="GO" id="GO:0071555">
    <property type="term" value="P:cell wall organization"/>
    <property type="evidence" value="ECO:0007669"/>
    <property type="project" value="UniProtKB-KW"/>
</dbReference>
<dbReference type="InterPro" id="IPR002502">
    <property type="entry name" value="Amidase_domain"/>
</dbReference>
<evidence type="ECO:0000259" key="7">
    <source>
        <dbReference type="SMART" id="SM00644"/>
    </source>
</evidence>
<dbReference type="InterPro" id="IPR051206">
    <property type="entry name" value="NAMLAA_amidase_2"/>
</dbReference>
<dbReference type="EMBL" id="SLXO01000001">
    <property type="protein sequence ID" value="TCP38180.1"/>
    <property type="molecule type" value="Genomic_DNA"/>
</dbReference>
<proteinExistence type="inferred from homology"/>
<evidence type="ECO:0000256" key="1">
    <source>
        <dbReference type="ARBA" id="ARBA00001561"/>
    </source>
</evidence>
<dbReference type="GO" id="GO:0019867">
    <property type="term" value="C:outer membrane"/>
    <property type="evidence" value="ECO:0007669"/>
    <property type="project" value="TreeGrafter"/>
</dbReference>
<feature type="region of interest" description="Disordered" evidence="6">
    <location>
        <begin position="1"/>
        <end position="30"/>
    </location>
</feature>
<dbReference type="SMART" id="SM00644">
    <property type="entry name" value="Ami_2"/>
    <property type="match status" value="1"/>
</dbReference>
<dbReference type="InterPro" id="IPR036366">
    <property type="entry name" value="PGBDSf"/>
</dbReference>
<dbReference type="AlphaFoldDB" id="A0A4R2PQV1"/>
<dbReference type="GO" id="GO:0009253">
    <property type="term" value="P:peptidoglycan catabolic process"/>
    <property type="evidence" value="ECO:0007669"/>
    <property type="project" value="InterPro"/>
</dbReference>
<keyword evidence="9" id="KW-1185">Reference proteome</keyword>
<keyword evidence="5" id="KW-0961">Cell wall biogenesis/degradation</keyword>
<comment type="catalytic activity">
    <reaction evidence="1">
        <text>Hydrolyzes the link between N-acetylmuramoyl residues and L-amino acid residues in certain cell-wall glycopeptides.</text>
        <dbReference type="EC" id="3.5.1.28"/>
    </reaction>
</comment>
<dbReference type="PANTHER" id="PTHR30417:SF1">
    <property type="entry name" value="N-ACETYLMURAMOYL-L-ALANINE AMIDASE AMID"/>
    <property type="match status" value="1"/>
</dbReference>
<comment type="caution">
    <text evidence="8">The sequence shown here is derived from an EMBL/GenBank/DDBJ whole genome shotgun (WGS) entry which is preliminary data.</text>
</comment>
<evidence type="ECO:0000256" key="5">
    <source>
        <dbReference type="ARBA" id="ARBA00023316"/>
    </source>
</evidence>
<sequence length="268" mass="27585">MGADPLPSRLPLPAIVDHPSPNHGPRRGGTAPDMIVLHYTGMASAAAALDRLCDPAAQVSAHYLVDEDGAIRRLVDEQRRAWHAGHAHWAGEADINSRSIGIEIVNGGHDFGLPTYPAVQVDAVVALVGDICARRAIPPARVVGHADVAPARKADPGEHFPWWRLAAAGLALAGPAEGAGPAEATGPAVDKAAAACLGAGCGGSAVRALQGDLAAIGYALSVDGRYGAQTVAVVTAFQRRFRPDRLDGVADGETRALVRGVAKACRKA</sequence>
<evidence type="ECO:0000313" key="8">
    <source>
        <dbReference type="EMBL" id="TCP38180.1"/>
    </source>
</evidence>
<feature type="domain" description="N-acetylmuramoyl-L-alanine amidase" evidence="7">
    <location>
        <begin position="20"/>
        <end position="157"/>
    </location>
</feature>
<name>A0A4R2PQV1_RHOSA</name>
<evidence type="ECO:0000256" key="2">
    <source>
        <dbReference type="ARBA" id="ARBA00007553"/>
    </source>
</evidence>
<dbReference type="Pfam" id="PF01471">
    <property type="entry name" value="PG_binding_1"/>
    <property type="match status" value="1"/>
</dbReference>
<dbReference type="InterPro" id="IPR036505">
    <property type="entry name" value="Amidase/PGRP_sf"/>
</dbReference>
<protein>
    <recommendedName>
        <fullName evidence="3">N-acetylmuramoyl-L-alanine amidase</fullName>
        <ecNumber evidence="3">3.5.1.28</ecNumber>
    </recommendedName>
</protein>
<evidence type="ECO:0000256" key="6">
    <source>
        <dbReference type="SAM" id="MobiDB-lite"/>
    </source>
</evidence>
<dbReference type="InterPro" id="IPR036365">
    <property type="entry name" value="PGBD-like_sf"/>
</dbReference>
<dbReference type="OrthoDB" id="9794842at2"/>
<dbReference type="InParanoid" id="A0A4R2PQV1"/>